<name>A0A846HEU4_9CYAN</name>
<organism evidence="2 3">
    <name type="scientific">Hassallia byssoidea VB512170</name>
    <dbReference type="NCBI Taxonomy" id="1304833"/>
    <lineage>
        <taxon>Bacteria</taxon>
        <taxon>Bacillati</taxon>
        <taxon>Cyanobacteriota</taxon>
        <taxon>Cyanophyceae</taxon>
        <taxon>Nostocales</taxon>
        <taxon>Tolypothrichaceae</taxon>
        <taxon>Hassallia</taxon>
    </lineage>
</organism>
<comment type="caution">
    <text evidence="2">The sequence shown here is derived from an EMBL/GenBank/DDBJ whole genome shotgun (WGS) entry which is preliminary data.</text>
</comment>
<dbReference type="Proteomes" id="UP000031549">
    <property type="component" value="Unassembled WGS sequence"/>
</dbReference>
<dbReference type="RefSeq" id="WP_039747947.1">
    <property type="nucleotide sequence ID" value="NZ_JTCM02000083.1"/>
</dbReference>
<evidence type="ECO:0000313" key="2">
    <source>
        <dbReference type="EMBL" id="NEU75826.1"/>
    </source>
</evidence>
<dbReference type="EMBL" id="JTCM02000083">
    <property type="protein sequence ID" value="NEU75826.1"/>
    <property type="molecule type" value="Genomic_DNA"/>
</dbReference>
<evidence type="ECO:0000256" key="1">
    <source>
        <dbReference type="SAM" id="MobiDB-lite"/>
    </source>
</evidence>
<reference evidence="2 3" key="1">
    <citation type="journal article" date="2015" name="Genome Announc.">
        <title>Draft Genome Sequence of Cyanobacterium Hassallia byssoidea Strain VB512170, Isolated from Monuments in India.</title>
        <authorList>
            <person name="Singh D."/>
            <person name="Chandrababunaidu M.M."/>
            <person name="Panda A."/>
            <person name="Sen D."/>
            <person name="Bhattacharyya S."/>
            <person name="Adhikary S.P."/>
            <person name="Tripathy S."/>
        </authorList>
    </citation>
    <scope>NUCLEOTIDE SEQUENCE [LARGE SCALE GENOMIC DNA]</scope>
    <source>
        <strain evidence="2 3">VB512170</strain>
    </source>
</reference>
<gene>
    <name evidence="2" type="ORF">PI95_025525</name>
</gene>
<accession>A0A846HEU4</accession>
<proteinExistence type="predicted"/>
<feature type="region of interest" description="Disordered" evidence="1">
    <location>
        <begin position="1"/>
        <end position="33"/>
    </location>
</feature>
<evidence type="ECO:0000313" key="3">
    <source>
        <dbReference type="Proteomes" id="UP000031549"/>
    </source>
</evidence>
<sequence length="81" mass="8548">MGNGEWGQGGQGGQGEPARCGETSAAGGFPSCRQGANPFAERLRRRREVSSVVATGVDKGKGIKSFFHYPLLIPNAQFPIV</sequence>
<protein>
    <submittedName>
        <fullName evidence="2">Uncharacterized protein</fullName>
    </submittedName>
</protein>
<keyword evidence="3" id="KW-1185">Reference proteome</keyword>
<feature type="compositionally biased region" description="Gly residues" evidence="1">
    <location>
        <begin position="1"/>
        <end position="15"/>
    </location>
</feature>
<dbReference type="AlphaFoldDB" id="A0A846HEU4"/>